<dbReference type="InterPro" id="IPR036881">
    <property type="entry name" value="Glyco_hydro_3_C_sf"/>
</dbReference>
<evidence type="ECO:0000256" key="3">
    <source>
        <dbReference type="ARBA" id="ARBA00022801"/>
    </source>
</evidence>
<keyword evidence="3" id="KW-0378">Hydrolase</keyword>
<dbReference type="InterPro" id="IPR001764">
    <property type="entry name" value="Glyco_hydro_3_N"/>
</dbReference>
<dbReference type="InterPro" id="IPR002772">
    <property type="entry name" value="Glyco_hydro_3_C"/>
</dbReference>
<dbReference type="SUPFAM" id="SSF51445">
    <property type="entry name" value="(Trans)glycosidases"/>
    <property type="match status" value="1"/>
</dbReference>
<evidence type="ECO:0000256" key="2">
    <source>
        <dbReference type="ARBA" id="ARBA00022729"/>
    </source>
</evidence>
<dbReference type="EMBL" id="BMDW01000002">
    <property type="protein sequence ID" value="GGA37544.1"/>
    <property type="molecule type" value="Genomic_DNA"/>
</dbReference>
<feature type="domain" description="PA14" evidence="5">
    <location>
        <begin position="456"/>
        <end position="611"/>
    </location>
</feature>
<protein>
    <submittedName>
        <fullName evidence="6">Glucan 1,4-alpha-glucosidase</fullName>
    </submittedName>
</protein>
<dbReference type="Pfam" id="PF14310">
    <property type="entry name" value="Fn3-like"/>
    <property type="match status" value="1"/>
</dbReference>
<dbReference type="PANTHER" id="PTHR42721">
    <property type="entry name" value="SUGAR HYDROLASE-RELATED"/>
    <property type="match status" value="1"/>
</dbReference>
<sequence>MNKAFSLIAALLTSTVAPALAQQARTPERRAEAIVAKMTLAEKASQLINSSPAIPRLNLPDYQWWSEALHGFAFQPHATNFPEPIGLAASFNAPLIKQVAAAIAVEGIEAGNAKVAAGTPLDVGAGRTYWSPNINIFRDPRWGRGQETYGEDPFLTARMGVAYITGLQGPNPDAPTIIATPKHFAVHSGPESTRHSANVTVSLHDLRDTYLPAFRAAVIEGRAGSVMCAYSAINGQPACANTFLMQDTLRNAWGFKGVVVSDCGAVRDISSAHKYAPDGVAGAALAIRAGMDIECATESLFDRDSFGQSLKYVNAVKSGKLSVVELDRAVVRGLAGRIKLGLLDTVHTPAPTPSMINSPEHRALALAVAEQAMVLLKNDGVLPLGERTLKVAVVGPLADSRRVMRGNYTIRETSDLPSILDGLKAAMPRVQFTYTPAGASLSDGDVVPTSALQTEDGKPGVTVHYYPFTADGKPAPVSLMEKFMRAMTAKPADTPSTTRIEPLINYEVFTQPLLPDGGRVVASGYLVPKISGTYRVGLRTITGSFKFADKPEIVIQNGFNPSVMPVFQTVELEAGKRYPFSAGMQVPALHFGELDWQRVSNQPDVDLAAAARGADAIIAVVGINSTLESEESSIKLPGFDGGDRTSLDLPADQLQLLMAAKATGKPLIVINMSGSAINLDWAKANANAIIQAWYPGEAGGAAVGRVVAGLANPAGRLPVTFYQDVAQLPPIENYAMKGRTYRYFEGKPVYRFGDGLSYTRFSYGPLSIKPLGNSMSDGIVVETEVTNTGRRAGDEVTQVYLTFPAAPGVPKIALRGFQRLSLAPGEKRRAKFDLSPRELSTVSPEGQIQVLAGRYTVHVGGGQPGSDRTGQSRAFAVKASSVLPD</sequence>
<dbReference type="Gene3D" id="3.20.20.300">
    <property type="entry name" value="Glycoside hydrolase, family 3, N-terminal domain"/>
    <property type="match status" value="1"/>
</dbReference>
<comment type="similarity">
    <text evidence="1">Belongs to the glycosyl hydrolase 3 family.</text>
</comment>
<organism evidence="6 7">
    <name type="scientific">Sphingomonas psychrolutea</name>
    <dbReference type="NCBI Taxonomy" id="1259676"/>
    <lineage>
        <taxon>Bacteria</taxon>
        <taxon>Pseudomonadati</taxon>
        <taxon>Pseudomonadota</taxon>
        <taxon>Alphaproteobacteria</taxon>
        <taxon>Sphingomonadales</taxon>
        <taxon>Sphingomonadaceae</taxon>
        <taxon>Sphingomonas</taxon>
    </lineage>
</organism>
<name>A0ABQ1G667_9SPHN</name>
<reference evidence="7" key="1">
    <citation type="journal article" date="2019" name="Int. J. Syst. Evol. Microbiol.">
        <title>The Global Catalogue of Microorganisms (GCM) 10K type strain sequencing project: providing services to taxonomists for standard genome sequencing and annotation.</title>
        <authorList>
            <consortium name="The Broad Institute Genomics Platform"/>
            <consortium name="The Broad Institute Genome Sequencing Center for Infectious Disease"/>
            <person name="Wu L."/>
            <person name="Ma J."/>
        </authorList>
    </citation>
    <scope>NUCLEOTIDE SEQUENCE [LARGE SCALE GENOMIC DNA]</scope>
    <source>
        <strain evidence="7">CGMCC 1.10106</strain>
    </source>
</reference>
<evidence type="ECO:0000313" key="6">
    <source>
        <dbReference type="EMBL" id="GGA37544.1"/>
    </source>
</evidence>
<dbReference type="Gene3D" id="2.60.40.10">
    <property type="entry name" value="Immunoglobulins"/>
    <property type="match status" value="1"/>
</dbReference>
<dbReference type="InterPro" id="IPR013783">
    <property type="entry name" value="Ig-like_fold"/>
</dbReference>
<dbReference type="RefSeq" id="WP_188445225.1">
    <property type="nucleotide sequence ID" value="NZ_BMDW01000002.1"/>
</dbReference>
<dbReference type="InterPro" id="IPR017853">
    <property type="entry name" value="GH"/>
</dbReference>
<keyword evidence="2 4" id="KW-0732">Signal</keyword>
<feature type="chain" id="PRO_5046893020" evidence="4">
    <location>
        <begin position="22"/>
        <end position="885"/>
    </location>
</feature>
<dbReference type="PRINTS" id="PR00133">
    <property type="entry name" value="GLHYDRLASE3"/>
</dbReference>
<keyword evidence="7" id="KW-1185">Reference proteome</keyword>
<dbReference type="InterPro" id="IPR036962">
    <property type="entry name" value="Glyco_hydro_3_N_sf"/>
</dbReference>
<evidence type="ECO:0000313" key="7">
    <source>
        <dbReference type="Proteomes" id="UP000618591"/>
    </source>
</evidence>
<proteinExistence type="inferred from homology"/>
<dbReference type="Pfam" id="PF01915">
    <property type="entry name" value="Glyco_hydro_3_C"/>
    <property type="match status" value="1"/>
</dbReference>
<gene>
    <name evidence="6" type="ORF">GCM10011395_04810</name>
</gene>
<comment type="caution">
    <text evidence="6">The sequence shown here is derived from an EMBL/GenBank/DDBJ whole genome shotgun (WGS) entry which is preliminary data.</text>
</comment>
<dbReference type="InterPro" id="IPR037524">
    <property type="entry name" value="PA14/GLEYA"/>
</dbReference>
<dbReference type="PROSITE" id="PS51820">
    <property type="entry name" value="PA14"/>
    <property type="match status" value="1"/>
</dbReference>
<accession>A0ABQ1G667</accession>
<dbReference type="PANTHER" id="PTHR42721:SF3">
    <property type="entry name" value="BETA-D-XYLOSIDASE 5-RELATED"/>
    <property type="match status" value="1"/>
</dbReference>
<evidence type="ECO:0000259" key="5">
    <source>
        <dbReference type="PROSITE" id="PS51820"/>
    </source>
</evidence>
<dbReference type="SMART" id="SM01217">
    <property type="entry name" value="Fn3_like"/>
    <property type="match status" value="1"/>
</dbReference>
<dbReference type="Pfam" id="PF00933">
    <property type="entry name" value="Glyco_hydro_3"/>
    <property type="match status" value="1"/>
</dbReference>
<dbReference type="SUPFAM" id="SSF52279">
    <property type="entry name" value="Beta-D-glucan exohydrolase, C-terminal domain"/>
    <property type="match status" value="1"/>
</dbReference>
<feature type="signal peptide" evidence="4">
    <location>
        <begin position="1"/>
        <end position="21"/>
    </location>
</feature>
<dbReference type="SUPFAM" id="SSF56988">
    <property type="entry name" value="Anthrax protective antigen"/>
    <property type="match status" value="1"/>
</dbReference>
<evidence type="ECO:0000256" key="4">
    <source>
        <dbReference type="SAM" id="SignalP"/>
    </source>
</evidence>
<dbReference type="InterPro" id="IPR044993">
    <property type="entry name" value="BXL"/>
</dbReference>
<dbReference type="InterPro" id="IPR026891">
    <property type="entry name" value="Fn3-like"/>
</dbReference>
<dbReference type="Proteomes" id="UP000618591">
    <property type="component" value="Unassembled WGS sequence"/>
</dbReference>
<dbReference type="Gene3D" id="3.40.50.1700">
    <property type="entry name" value="Glycoside hydrolase family 3 C-terminal domain"/>
    <property type="match status" value="2"/>
</dbReference>
<evidence type="ECO:0000256" key="1">
    <source>
        <dbReference type="ARBA" id="ARBA00005336"/>
    </source>
</evidence>